<sequence>MQLQLDIFGDQPTVLGHTSRIVARSSDRIAWLRARSRGVTATDAARLSTSRAVEAVAREKMGLRGFSGNAFTDHGRAREPHIARWVHDHFSLVPSDALFHAVPDRQHLATPDCVSDDGSVLAEIKTTSKPFDRVPKQYLRQIWWQQYVLGAERTLFVWELHSEFVPVGRPKHVWVERDEDEIAMLVDRADRLLAILRG</sequence>
<gene>
    <name evidence="2" type="ORF">EDD26_0420</name>
</gene>
<dbReference type="Gene3D" id="3.90.320.10">
    <property type="match status" value="1"/>
</dbReference>
<dbReference type="InterPro" id="IPR011335">
    <property type="entry name" value="Restrct_endonuc-II-like"/>
</dbReference>
<dbReference type="RefSeq" id="WP_123696197.1">
    <property type="nucleotide sequence ID" value="NZ_RKHJ01000001.1"/>
</dbReference>
<dbReference type="EMBL" id="RKHJ01000001">
    <property type="protein sequence ID" value="ROR65062.1"/>
    <property type="molecule type" value="Genomic_DNA"/>
</dbReference>
<protein>
    <submittedName>
        <fullName evidence="2">YqaJ-like recombinase protein</fullName>
    </submittedName>
</protein>
<reference evidence="2 3" key="1">
    <citation type="submission" date="2018-11" db="EMBL/GenBank/DDBJ databases">
        <title>Sequencing the genomes of 1000 actinobacteria strains.</title>
        <authorList>
            <person name="Klenk H.-P."/>
        </authorList>
    </citation>
    <scope>NUCLEOTIDE SEQUENCE [LARGE SCALE GENOMIC DNA]</scope>
    <source>
        <strain evidence="2 3">DSM 9580</strain>
    </source>
</reference>
<comment type="caution">
    <text evidence="2">The sequence shown here is derived from an EMBL/GenBank/DDBJ whole genome shotgun (WGS) entry which is preliminary data.</text>
</comment>
<dbReference type="Proteomes" id="UP000275456">
    <property type="component" value="Unassembled WGS sequence"/>
</dbReference>
<name>A0A3N2AQS1_9MICO</name>
<dbReference type="Pfam" id="PF09588">
    <property type="entry name" value="YqaJ"/>
    <property type="match status" value="1"/>
</dbReference>
<organism evidence="2 3">
    <name type="scientific">Agrococcus jenensis</name>
    <dbReference type="NCBI Taxonomy" id="46353"/>
    <lineage>
        <taxon>Bacteria</taxon>
        <taxon>Bacillati</taxon>
        <taxon>Actinomycetota</taxon>
        <taxon>Actinomycetes</taxon>
        <taxon>Micrococcales</taxon>
        <taxon>Microbacteriaceae</taxon>
        <taxon>Agrococcus</taxon>
    </lineage>
</organism>
<evidence type="ECO:0000313" key="2">
    <source>
        <dbReference type="EMBL" id="ROR65062.1"/>
    </source>
</evidence>
<proteinExistence type="predicted"/>
<feature type="domain" description="YqaJ viral recombinase" evidence="1">
    <location>
        <begin position="31"/>
        <end position="151"/>
    </location>
</feature>
<evidence type="ECO:0000313" key="3">
    <source>
        <dbReference type="Proteomes" id="UP000275456"/>
    </source>
</evidence>
<keyword evidence="3" id="KW-1185">Reference proteome</keyword>
<accession>A0A3N2AQS1</accession>
<dbReference type="InterPro" id="IPR019080">
    <property type="entry name" value="YqaJ_viral_recombinase"/>
</dbReference>
<dbReference type="OrthoDB" id="4920438at2"/>
<dbReference type="AlphaFoldDB" id="A0A3N2AQS1"/>
<evidence type="ECO:0000259" key="1">
    <source>
        <dbReference type="Pfam" id="PF09588"/>
    </source>
</evidence>
<dbReference type="SUPFAM" id="SSF52980">
    <property type="entry name" value="Restriction endonuclease-like"/>
    <property type="match status" value="1"/>
</dbReference>
<dbReference type="InterPro" id="IPR011604">
    <property type="entry name" value="PDDEXK-like_dom_sf"/>
</dbReference>